<evidence type="ECO:0000313" key="2">
    <source>
        <dbReference type="EMBL" id="THU90437.1"/>
    </source>
</evidence>
<accession>A0A4S8LMG8</accession>
<sequence>MPTPVHQSNTSGSCLYRRCKFAGESSGKSILDGELQRPGYDQGPIDPLETQEYSYHDMLTQIETKHTRVELNNDAPDGTRAFRLSANHKGTATIHSVKTNTSAHIDYITYKRNSLAHCIEKTDFSDPDPTSISPPDPTPSGNHGAPASDSWSNKRPPFIDYHFDYFSMVLQAEAEEAATTFRRYITE</sequence>
<protein>
    <submittedName>
        <fullName evidence="2">Uncharacterized protein</fullName>
    </submittedName>
</protein>
<name>A0A4S8LMG8_DENBC</name>
<feature type="region of interest" description="Disordered" evidence="1">
    <location>
        <begin position="121"/>
        <end position="151"/>
    </location>
</feature>
<organism evidence="2 3">
    <name type="scientific">Dendrothele bispora (strain CBS 962.96)</name>
    <dbReference type="NCBI Taxonomy" id="1314807"/>
    <lineage>
        <taxon>Eukaryota</taxon>
        <taxon>Fungi</taxon>
        <taxon>Dikarya</taxon>
        <taxon>Basidiomycota</taxon>
        <taxon>Agaricomycotina</taxon>
        <taxon>Agaricomycetes</taxon>
        <taxon>Agaricomycetidae</taxon>
        <taxon>Agaricales</taxon>
        <taxon>Agaricales incertae sedis</taxon>
        <taxon>Dendrothele</taxon>
    </lineage>
</organism>
<dbReference type="EMBL" id="ML179335">
    <property type="protein sequence ID" value="THU90437.1"/>
    <property type="molecule type" value="Genomic_DNA"/>
</dbReference>
<dbReference type="AlphaFoldDB" id="A0A4S8LMG8"/>
<keyword evidence="3" id="KW-1185">Reference proteome</keyword>
<evidence type="ECO:0000313" key="3">
    <source>
        <dbReference type="Proteomes" id="UP000297245"/>
    </source>
</evidence>
<reference evidence="2 3" key="1">
    <citation type="journal article" date="2019" name="Nat. Ecol. Evol.">
        <title>Megaphylogeny resolves global patterns of mushroom evolution.</title>
        <authorList>
            <person name="Varga T."/>
            <person name="Krizsan K."/>
            <person name="Foldi C."/>
            <person name="Dima B."/>
            <person name="Sanchez-Garcia M."/>
            <person name="Sanchez-Ramirez S."/>
            <person name="Szollosi G.J."/>
            <person name="Szarkandi J.G."/>
            <person name="Papp V."/>
            <person name="Albert L."/>
            <person name="Andreopoulos W."/>
            <person name="Angelini C."/>
            <person name="Antonin V."/>
            <person name="Barry K.W."/>
            <person name="Bougher N.L."/>
            <person name="Buchanan P."/>
            <person name="Buyck B."/>
            <person name="Bense V."/>
            <person name="Catcheside P."/>
            <person name="Chovatia M."/>
            <person name="Cooper J."/>
            <person name="Damon W."/>
            <person name="Desjardin D."/>
            <person name="Finy P."/>
            <person name="Geml J."/>
            <person name="Haridas S."/>
            <person name="Hughes K."/>
            <person name="Justo A."/>
            <person name="Karasinski D."/>
            <person name="Kautmanova I."/>
            <person name="Kiss B."/>
            <person name="Kocsube S."/>
            <person name="Kotiranta H."/>
            <person name="LaButti K.M."/>
            <person name="Lechner B.E."/>
            <person name="Liimatainen K."/>
            <person name="Lipzen A."/>
            <person name="Lukacs Z."/>
            <person name="Mihaltcheva S."/>
            <person name="Morgado L.N."/>
            <person name="Niskanen T."/>
            <person name="Noordeloos M.E."/>
            <person name="Ohm R.A."/>
            <person name="Ortiz-Santana B."/>
            <person name="Ovrebo C."/>
            <person name="Racz N."/>
            <person name="Riley R."/>
            <person name="Savchenko A."/>
            <person name="Shiryaev A."/>
            <person name="Soop K."/>
            <person name="Spirin V."/>
            <person name="Szebenyi C."/>
            <person name="Tomsovsky M."/>
            <person name="Tulloss R.E."/>
            <person name="Uehling J."/>
            <person name="Grigoriev I.V."/>
            <person name="Vagvolgyi C."/>
            <person name="Papp T."/>
            <person name="Martin F.M."/>
            <person name="Miettinen O."/>
            <person name="Hibbett D.S."/>
            <person name="Nagy L.G."/>
        </authorList>
    </citation>
    <scope>NUCLEOTIDE SEQUENCE [LARGE SCALE GENOMIC DNA]</scope>
    <source>
        <strain evidence="2 3">CBS 962.96</strain>
    </source>
</reference>
<evidence type="ECO:0000256" key="1">
    <source>
        <dbReference type="SAM" id="MobiDB-lite"/>
    </source>
</evidence>
<dbReference type="Proteomes" id="UP000297245">
    <property type="component" value="Unassembled WGS sequence"/>
</dbReference>
<gene>
    <name evidence="2" type="ORF">K435DRAFT_802015</name>
</gene>
<proteinExistence type="predicted"/>